<gene>
    <name evidence="3" type="ORF">GCM10011452_28400</name>
</gene>
<reference evidence="3" key="1">
    <citation type="journal article" date="2014" name="Int. J. Syst. Evol. Microbiol.">
        <title>Complete genome sequence of Corynebacterium casei LMG S-19264T (=DSM 44701T), isolated from a smear-ripened cheese.</title>
        <authorList>
            <consortium name="US DOE Joint Genome Institute (JGI-PGF)"/>
            <person name="Walter F."/>
            <person name="Albersmeier A."/>
            <person name="Kalinowski J."/>
            <person name="Ruckert C."/>
        </authorList>
    </citation>
    <scope>NUCLEOTIDE SEQUENCE</scope>
    <source>
        <strain evidence="3">KCTC 23714</strain>
    </source>
</reference>
<evidence type="ECO:0000256" key="2">
    <source>
        <dbReference type="SAM" id="Phobius"/>
    </source>
</evidence>
<keyword evidence="2" id="KW-1133">Transmembrane helix</keyword>
<evidence type="ECO:0000256" key="1">
    <source>
        <dbReference type="SAM" id="MobiDB-lite"/>
    </source>
</evidence>
<evidence type="ECO:0008006" key="5">
    <source>
        <dbReference type="Google" id="ProtNLM"/>
    </source>
</evidence>
<proteinExistence type="predicted"/>
<evidence type="ECO:0000313" key="4">
    <source>
        <dbReference type="Proteomes" id="UP000628984"/>
    </source>
</evidence>
<accession>A0A918IYL5</accession>
<dbReference type="AlphaFoldDB" id="A0A918IYL5"/>
<comment type="caution">
    <text evidence="3">The sequence shown here is derived from an EMBL/GenBank/DDBJ whole genome shotgun (WGS) entry which is preliminary data.</text>
</comment>
<feature type="transmembrane region" description="Helical" evidence="2">
    <location>
        <begin position="6"/>
        <end position="24"/>
    </location>
</feature>
<organism evidence="3 4">
    <name type="scientific">Gemmobacter lanyuensis</name>
    <dbReference type="NCBI Taxonomy" id="1054497"/>
    <lineage>
        <taxon>Bacteria</taxon>
        <taxon>Pseudomonadati</taxon>
        <taxon>Pseudomonadota</taxon>
        <taxon>Alphaproteobacteria</taxon>
        <taxon>Rhodobacterales</taxon>
        <taxon>Paracoccaceae</taxon>
        <taxon>Gemmobacter</taxon>
    </lineage>
</organism>
<feature type="compositionally biased region" description="Basic and acidic residues" evidence="1">
    <location>
        <begin position="112"/>
        <end position="122"/>
    </location>
</feature>
<sequence>MFDIIARLVFGLVVIVVMTLGLGLRLDARAACSSAPVPHLVQASHERQGAAADTNTSVRIAHHGHDAMPGPCKHGCTALLALLPPLVVTDVSEPRLAVPDTAAHLSPSRPTAPDERPPKYLA</sequence>
<keyword evidence="2" id="KW-0472">Membrane</keyword>
<keyword evidence="4" id="KW-1185">Reference proteome</keyword>
<reference evidence="3" key="2">
    <citation type="submission" date="2020-09" db="EMBL/GenBank/DDBJ databases">
        <authorList>
            <person name="Sun Q."/>
            <person name="Kim S."/>
        </authorList>
    </citation>
    <scope>NUCLEOTIDE SEQUENCE</scope>
    <source>
        <strain evidence="3">KCTC 23714</strain>
    </source>
</reference>
<feature type="region of interest" description="Disordered" evidence="1">
    <location>
        <begin position="99"/>
        <end position="122"/>
    </location>
</feature>
<dbReference type="RefSeq" id="WP_189634551.1">
    <property type="nucleotide sequence ID" value="NZ_BMYQ01000010.1"/>
</dbReference>
<dbReference type="EMBL" id="BMYQ01000010">
    <property type="protein sequence ID" value="GGW38369.1"/>
    <property type="molecule type" value="Genomic_DNA"/>
</dbReference>
<dbReference type="Proteomes" id="UP000628984">
    <property type="component" value="Unassembled WGS sequence"/>
</dbReference>
<protein>
    <recommendedName>
        <fullName evidence="5">DUF2946 domain-containing protein</fullName>
    </recommendedName>
</protein>
<name>A0A918IYL5_9RHOB</name>
<evidence type="ECO:0000313" key="3">
    <source>
        <dbReference type="EMBL" id="GGW38369.1"/>
    </source>
</evidence>
<keyword evidence="2" id="KW-0812">Transmembrane</keyword>